<keyword evidence="11 19" id="KW-0460">Magnesium</keyword>
<evidence type="ECO:0000256" key="11">
    <source>
        <dbReference type="ARBA" id="ARBA00022842"/>
    </source>
</evidence>
<comment type="catalytic activity">
    <reaction evidence="18 19">
        <text>alpha-ribazole 5'-phosphate + adenosylcob(III)inamide-GDP = adenosylcob(III)alamin 5'-phosphate + GMP + H(+)</text>
        <dbReference type="Rhea" id="RHEA:23560"/>
        <dbReference type="ChEBI" id="CHEBI:15378"/>
        <dbReference type="ChEBI" id="CHEBI:57918"/>
        <dbReference type="ChEBI" id="CHEBI:58115"/>
        <dbReference type="ChEBI" id="CHEBI:60487"/>
        <dbReference type="ChEBI" id="CHEBI:60493"/>
        <dbReference type="EC" id="2.7.8.26"/>
    </reaction>
</comment>
<keyword evidence="8 19" id="KW-0169">Cobalamin biosynthesis</keyword>
<evidence type="ECO:0000313" key="21">
    <source>
        <dbReference type="Proteomes" id="UP000030103"/>
    </source>
</evidence>
<feature type="transmembrane region" description="Helical" evidence="19">
    <location>
        <begin position="59"/>
        <end position="77"/>
    </location>
</feature>
<evidence type="ECO:0000256" key="1">
    <source>
        <dbReference type="ARBA" id="ARBA00001946"/>
    </source>
</evidence>
<dbReference type="RefSeq" id="WP_036873179.1">
    <property type="nucleotide sequence ID" value="NZ_JASBZX010000002.1"/>
</dbReference>
<evidence type="ECO:0000256" key="18">
    <source>
        <dbReference type="ARBA" id="ARBA00049504"/>
    </source>
</evidence>
<evidence type="ECO:0000256" key="13">
    <source>
        <dbReference type="ARBA" id="ARBA00023136"/>
    </source>
</evidence>
<keyword evidence="21" id="KW-1185">Reference proteome</keyword>
<dbReference type="HAMAP" id="MF_00719">
    <property type="entry name" value="CobS"/>
    <property type="match status" value="1"/>
</dbReference>
<feature type="transmembrane region" description="Helical" evidence="19">
    <location>
        <begin position="33"/>
        <end position="52"/>
    </location>
</feature>
<dbReference type="OrthoDB" id="9794626at2"/>
<protein>
    <recommendedName>
        <fullName evidence="6 19">Adenosylcobinamide-GDP ribazoletransferase</fullName>
        <ecNumber evidence="5 19">2.7.8.26</ecNumber>
    </recommendedName>
    <alternativeName>
        <fullName evidence="16 19">Cobalamin synthase</fullName>
    </alternativeName>
    <alternativeName>
        <fullName evidence="15 19">Cobalamin-5'-phosphate synthase</fullName>
    </alternativeName>
</protein>
<dbReference type="GO" id="GO:0008818">
    <property type="term" value="F:cobalamin 5'-phosphate synthase activity"/>
    <property type="evidence" value="ECO:0007669"/>
    <property type="project" value="UniProtKB-UniRule"/>
</dbReference>
<dbReference type="PANTHER" id="PTHR34148:SF1">
    <property type="entry name" value="ADENOSYLCOBINAMIDE-GDP RIBAZOLETRANSFERASE"/>
    <property type="match status" value="1"/>
</dbReference>
<evidence type="ECO:0000256" key="16">
    <source>
        <dbReference type="ARBA" id="ARBA00032853"/>
    </source>
</evidence>
<comment type="catalytic activity">
    <reaction evidence="17 19">
        <text>alpha-ribazole + adenosylcob(III)inamide-GDP = adenosylcob(III)alamin + GMP + H(+)</text>
        <dbReference type="Rhea" id="RHEA:16049"/>
        <dbReference type="ChEBI" id="CHEBI:10329"/>
        <dbReference type="ChEBI" id="CHEBI:15378"/>
        <dbReference type="ChEBI" id="CHEBI:18408"/>
        <dbReference type="ChEBI" id="CHEBI:58115"/>
        <dbReference type="ChEBI" id="CHEBI:60487"/>
        <dbReference type="EC" id="2.7.8.26"/>
    </reaction>
</comment>
<dbReference type="InterPro" id="IPR003805">
    <property type="entry name" value="CobS"/>
</dbReference>
<evidence type="ECO:0000256" key="6">
    <source>
        <dbReference type="ARBA" id="ARBA00015850"/>
    </source>
</evidence>
<gene>
    <name evidence="19" type="primary">cobS</name>
    <name evidence="20" type="ORF">HQ47_02910</name>
</gene>
<accession>A0A0A2E7P9</accession>
<feature type="transmembrane region" description="Helical" evidence="19">
    <location>
        <begin position="200"/>
        <end position="217"/>
    </location>
</feature>
<dbReference type="STRING" id="28115.HQ47_02910"/>
<dbReference type="GO" id="GO:0051073">
    <property type="term" value="F:adenosylcobinamide-GDP ribazoletransferase activity"/>
    <property type="evidence" value="ECO:0007669"/>
    <property type="project" value="UniProtKB-UniRule"/>
</dbReference>
<feature type="transmembrane region" description="Helical" evidence="19">
    <location>
        <begin position="112"/>
        <end position="140"/>
    </location>
</feature>
<keyword evidence="12 19" id="KW-1133">Transmembrane helix</keyword>
<dbReference type="eggNOG" id="COG0368">
    <property type="taxonomic scope" value="Bacteria"/>
</dbReference>
<evidence type="ECO:0000313" key="20">
    <source>
        <dbReference type="EMBL" id="KGN74881.1"/>
    </source>
</evidence>
<comment type="similarity">
    <text evidence="4 19">Belongs to the CobS family.</text>
</comment>
<keyword evidence="7 19" id="KW-1003">Cell membrane</keyword>
<evidence type="ECO:0000256" key="7">
    <source>
        <dbReference type="ARBA" id="ARBA00022475"/>
    </source>
</evidence>
<evidence type="ECO:0000256" key="10">
    <source>
        <dbReference type="ARBA" id="ARBA00022692"/>
    </source>
</evidence>
<proteinExistence type="inferred from homology"/>
<keyword evidence="9 19" id="KW-0808">Transferase</keyword>
<dbReference type="AlphaFoldDB" id="A0A0A2E7P9"/>
<comment type="cofactor">
    <cofactor evidence="1 19">
        <name>Mg(2+)</name>
        <dbReference type="ChEBI" id="CHEBI:18420"/>
    </cofactor>
</comment>
<evidence type="ECO:0000256" key="4">
    <source>
        <dbReference type="ARBA" id="ARBA00010561"/>
    </source>
</evidence>
<dbReference type="EMBL" id="JRFA01000009">
    <property type="protein sequence ID" value="KGN74881.1"/>
    <property type="molecule type" value="Genomic_DNA"/>
</dbReference>
<comment type="pathway">
    <text evidence="3 19">Cofactor biosynthesis; adenosylcobalamin biosynthesis; adenosylcobalamin from cob(II)yrinate a,c-diamide: step 7/7.</text>
</comment>
<evidence type="ECO:0000256" key="9">
    <source>
        <dbReference type="ARBA" id="ARBA00022679"/>
    </source>
</evidence>
<dbReference type="Proteomes" id="UP000030103">
    <property type="component" value="Unassembled WGS sequence"/>
</dbReference>
<name>A0A0A2E7P9_9PORP</name>
<dbReference type="Pfam" id="PF02654">
    <property type="entry name" value="CobS"/>
    <property type="match status" value="1"/>
</dbReference>
<dbReference type="GO" id="GO:0005886">
    <property type="term" value="C:plasma membrane"/>
    <property type="evidence" value="ECO:0007669"/>
    <property type="project" value="UniProtKB-SubCell"/>
</dbReference>
<evidence type="ECO:0000256" key="3">
    <source>
        <dbReference type="ARBA" id="ARBA00004663"/>
    </source>
</evidence>
<evidence type="ECO:0000256" key="2">
    <source>
        <dbReference type="ARBA" id="ARBA00004651"/>
    </source>
</evidence>
<evidence type="ECO:0000256" key="8">
    <source>
        <dbReference type="ARBA" id="ARBA00022573"/>
    </source>
</evidence>
<dbReference type="EC" id="2.7.8.26" evidence="5 19"/>
<dbReference type="UniPathway" id="UPA00148">
    <property type="reaction ID" value="UER00238"/>
</dbReference>
<dbReference type="PANTHER" id="PTHR34148">
    <property type="entry name" value="ADENOSYLCOBINAMIDE-GDP RIBAZOLETRANSFERASE"/>
    <property type="match status" value="1"/>
</dbReference>
<comment type="subcellular location">
    <subcellularLocation>
        <location evidence="2 19">Cell membrane</location>
        <topology evidence="2 19">Multi-pass membrane protein</topology>
    </subcellularLocation>
</comment>
<organism evidence="20 21">
    <name type="scientific">Porphyromonas macacae</name>
    <dbReference type="NCBI Taxonomy" id="28115"/>
    <lineage>
        <taxon>Bacteria</taxon>
        <taxon>Pseudomonadati</taxon>
        <taxon>Bacteroidota</taxon>
        <taxon>Bacteroidia</taxon>
        <taxon>Bacteroidales</taxon>
        <taxon>Porphyromonadaceae</taxon>
        <taxon>Porphyromonas</taxon>
    </lineage>
</organism>
<comment type="function">
    <text evidence="14 19">Joins adenosylcobinamide-GDP and alpha-ribazole to generate adenosylcobalamin (Ado-cobalamin). Also synthesizes adenosylcobalamin 5'-phosphate from adenosylcobinamide-GDP and alpha-ribazole 5'-phosphate.</text>
</comment>
<evidence type="ECO:0000256" key="5">
    <source>
        <dbReference type="ARBA" id="ARBA00013200"/>
    </source>
</evidence>
<evidence type="ECO:0000256" key="17">
    <source>
        <dbReference type="ARBA" id="ARBA00048623"/>
    </source>
</evidence>
<comment type="caution">
    <text evidence="20">The sequence shown here is derived from an EMBL/GenBank/DDBJ whole genome shotgun (WGS) entry which is preliminary data.</text>
</comment>
<reference evidence="20 21" key="1">
    <citation type="submission" date="2014-09" db="EMBL/GenBank/DDBJ databases">
        <title>Draft Genome Sequence of Porphyromonas macacae COT-192_OH2859.</title>
        <authorList>
            <person name="Wallis C."/>
            <person name="Deusch O."/>
            <person name="O'Flynn C."/>
            <person name="Davis I."/>
            <person name="Horsfall A."/>
            <person name="Kirkwood N."/>
            <person name="Harris S."/>
            <person name="Eisen J.A."/>
            <person name="Coil D.A."/>
            <person name="Darling A.E."/>
            <person name="Jospin G."/>
            <person name="Alexiev A."/>
        </authorList>
    </citation>
    <scope>NUCLEOTIDE SEQUENCE [LARGE SCALE GENOMIC DNA]</scope>
    <source>
        <strain evidence="21">COT-192 OH2859</strain>
    </source>
</reference>
<feature type="transmembrane region" description="Helical" evidence="19">
    <location>
        <begin position="175"/>
        <end position="194"/>
    </location>
</feature>
<dbReference type="GO" id="GO:0009236">
    <property type="term" value="P:cobalamin biosynthetic process"/>
    <property type="evidence" value="ECO:0007669"/>
    <property type="project" value="UniProtKB-UniRule"/>
</dbReference>
<feature type="transmembrane region" description="Helical" evidence="19">
    <location>
        <begin position="229"/>
        <end position="249"/>
    </location>
</feature>
<sequence length="252" mass="27779">MNDLLAALILYTRLPFGRIKKLPMESFSRATDYWSWTGILTGAFLASGYWCGYKLSGSFSFAALFAIIVRILVTGAFHEDGLADFFDGMGGGYNRERILEIMKDSHTGTYGVIALIIYFLSFYLSLSSLAGIFPVVIWALDPLSKTFALSQIKLLPYARNVENAKVKAVYTPPSGFRFFIALIPALLSCGVLVNFAGAKILLALILPLLLMIGLIILMKKKINGYTGDCCGASFLMCELSLYWGILLIYPVL</sequence>
<evidence type="ECO:0000256" key="19">
    <source>
        <dbReference type="HAMAP-Rule" id="MF_00719"/>
    </source>
</evidence>
<evidence type="ECO:0000256" key="12">
    <source>
        <dbReference type="ARBA" id="ARBA00022989"/>
    </source>
</evidence>
<evidence type="ECO:0000256" key="15">
    <source>
        <dbReference type="ARBA" id="ARBA00032605"/>
    </source>
</evidence>
<evidence type="ECO:0000256" key="14">
    <source>
        <dbReference type="ARBA" id="ARBA00025228"/>
    </source>
</evidence>
<keyword evidence="13 19" id="KW-0472">Membrane</keyword>
<keyword evidence="10 19" id="KW-0812">Transmembrane</keyword>